<dbReference type="PROSITE" id="PS00036">
    <property type="entry name" value="BZIP_BASIC"/>
    <property type="match status" value="1"/>
</dbReference>
<feature type="compositionally biased region" description="Low complexity" evidence="7">
    <location>
        <begin position="63"/>
        <end position="80"/>
    </location>
</feature>
<dbReference type="OrthoDB" id="1642657at2759"/>
<dbReference type="InterPro" id="IPR046347">
    <property type="entry name" value="bZIP_sf"/>
</dbReference>
<evidence type="ECO:0000313" key="10">
    <source>
        <dbReference type="Proteomes" id="UP000655225"/>
    </source>
</evidence>
<keyword evidence="10" id="KW-1185">Reference proteome</keyword>
<evidence type="ECO:0000259" key="8">
    <source>
        <dbReference type="PROSITE" id="PS50217"/>
    </source>
</evidence>
<dbReference type="GO" id="GO:0003700">
    <property type="term" value="F:DNA-binding transcription factor activity"/>
    <property type="evidence" value="ECO:0007669"/>
    <property type="project" value="InterPro"/>
</dbReference>
<comment type="subcellular location">
    <subcellularLocation>
        <location evidence="1">Nucleus</location>
    </subcellularLocation>
</comment>
<evidence type="ECO:0000313" key="9">
    <source>
        <dbReference type="EMBL" id="KAF8398898.1"/>
    </source>
</evidence>
<protein>
    <recommendedName>
        <fullName evidence="8">BZIP domain-containing protein</fullName>
    </recommendedName>
</protein>
<evidence type="ECO:0000256" key="4">
    <source>
        <dbReference type="ARBA" id="ARBA00023125"/>
    </source>
</evidence>
<feature type="domain" description="BZIP" evidence="8">
    <location>
        <begin position="200"/>
        <end position="263"/>
    </location>
</feature>
<name>A0A835DC71_TETSI</name>
<evidence type="ECO:0000256" key="5">
    <source>
        <dbReference type="ARBA" id="ARBA00023163"/>
    </source>
</evidence>
<sequence>MPSPNGTAENFVVVASGGELEGKSGEGKSKTPLKRSKGSLGSLSMLTGKSNEMEKASGASANGGLSQSGESGSEGSSEGSDATSQNGSQEKPCGKQGSVDTVAQNVTTVCNISSGVTQIPPTQAMLNQSMVMPVVPISVSGPTTNLNIGMDYWGGSAPSSAATTRAKLSVVPATAAMVTSSLMGSHDGVSTEHWIKDERELKRQRRKQSNRESARRSRLRKQAECEELVQRMEILKGENSSLREELERTREECEKLAAENASLTEKLQKYQGVNGHPDSDPQMAVNIDSLQRDC</sequence>
<dbReference type="PANTHER" id="PTHR45967">
    <property type="entry name" value="G-BOX-BINDING FACTOR 3-RELATED"/>
    <property type="match status" value="1"/>
</dbReference>
<evidence type="ECO:0000256" key="1">
    <source>
        <dbReference type="ARBA" id="ARBA00004123"/>
    </source>
</evidence>
<feature type="region of interest" description="Disordered" evidence="7">
    <location>
        <begin position="1"/>
        <end position="98"/>
    </location>
</feature>
<dbReference type="Proteomes" id="UP000655225">
    <property type="component" value="Unassembled WGS sequence"/>
</dbReference>
<feature type="compositionally biased region" description="Basic and acidic residues" evidence="7">
    <location>
        <begin position="189"/>
        <end position="201"/>
    </location>
</feature>
<feature type="compositionally biased region" description="Basic and acidic residues" evidence="7">
    <location>
        <begin position="209"/>
        <end position="222"/>
    </location>
</feature>
<dbReference type="Pfam" id="PF16596">
    <property type="entry name" value="MFMR_assoc"/>
    <property type="match status" value="1"/>
</dbReference>
<dbReference type="GO" id="GO:0005634">
    <property type="term" value="C:nucleus"/>
    <property type="evidence" value="ECO:0007669"/>
    <property type="project" value="UniProtKB-SubCell"/>
</dbReference>
<dbReference type="InterPro" id="IPR004827">
    <property type="entry name" value="bZIP"/>
</dbReference>
<keyword evidence="6" id="KW-0539">Nucleus</keyword>
<evidence type="ECO:0000256" key="6">
    <source>
        <dbReference type="ARBA" id="ARBA00023242"/>
    </source>
</evidence>
<feature type="region of interest" description="Disordered" evidence="7">
    <location>
        <begin position="184"/>
        <end position="222"/>
    </location>
</feature>
<comment type="similarity">
    <text evidence="2">Belongs to the bZIP family.</text>
</comment>
<reference evidence="9 10" key="1">
    <citation type="submission" date="2020-04" db="EMBL/GenBank/DDBJ databases">
        <title>Plant Genome Project.</title>
        <authorList>
            <person name="Zhang R.-G."/>
        </authorList>
    </citation>
    <scope>NUCLEOTIDE SEQUENCE [LARGE SCALE GENOMIC DNA]</scope>
    <source>
        <strain evidence="9">YNK0</strain>
        <tissue evidence="9">Leaf</tissue>
    </source>
</reference>
<dbReference type="GO" id="GO:0043565">
    <property type="term" value="F:sequence-specific DNA binding"/>
    <property type="evidence" value="ECO:0007669"/>
    <property type="project" value="InterPro"/>
</dbReference>
<evidence type="ECO:0000256" key="7">
    <source>
        <dbReference type="SAM" id="MobiDB-lite"/>
    </source>
</evidence>
<dbReference type="InterPro" id="IPR045314">
    <property type="entry name" value="bZIP_plant_GBF1"/>
</dbReference>
<feature type="region of interest" description="Disordered" evidence="7">
    <location>
        <begin position="271"/>
        <end position="294"/>
    </location>
</feature>
<dbReference type="SMART" id="SM00338">
    <property type="entry name" value="BRLZ"/>
    <property type="match status" value="1"/>
</dbReference>
<dbReference type="AlphaFoldDB" id="A0A835DC71"/>
<dbReference type="InterPro" id="IPR044827">
    <property type="entry name" value="GBF-like"/>
</dbReference>
<feature type="compositionally biased region" description="Basic and acidic residues" evidence="7">
    <location>
        <begin position="20"/>
        <end position="29"/>
    </location>
</feature>
<keyword evidence="5" id="KW-0804">Transcription</keyword>
<evidence type="ECO:0000256" key="2">
    <source>
        <dbReference type="ARBA" id="ARBA00007163"/>
    </source>
</evidence>
<dbReference type="OMA" id="NINRTEW"/>
<dbReference type="SUPFAM" id="SSF57959">
    <property type="entry name" value="Leucine zipper domain"/>
    <property type="match status" value="1"/>
</dbReference>
<gene>
    <name evidence="9" type="ORF">HHK36_014762</name>
</gene>
<accession>A0A835DC71</accession>
<comment type="caution">
    <text evidence="9">The sequence shown here is derived from an EMBL/GenBank/DDBJ whole genome shotgun (WGS) entry which is preliminary data.</text>
</comment>
<dbReference type="EMBL" id="JABCRI010000010">
    <property type="protein sequence ID" value="KAF8398898.1"/>
    <property type="molecule type" value="Genomic_DNA"/>
</dbReference>
<dbReference type="Pfam" id="PF00170">
    <property type="entry name" value="bZIP_1"/>
    <property type="match status" value="1"/>
</dbReference>
<evidence type="ECO:0000256" key="3">
    <source>
        <dbReference type="ARBA" id="ARBA00023015"/>
    </source>
</evidence>
<dbReference type="PROSITE" id="PS50217">
    <property type="entry name" value="BZIP"/>
    <property type="match status" value="1"/>
</dbReference>
<dbReference type="CDD" id="cd14702">
    <property type="entry name" value="bZIP_plant_GBF1"/>
    <property type="match status" value="1"/>
</dbReference>
<proteinExistence type="inferred from homology"/>
<dbReference type="PANTHER" id="PTHR45967:SF38">
    <property type="entry name" value="G-BOX-BINDING FACTOR 2"/>
    <property type="match status" value="1"/>
</dbReference>
<feature type="compositionally biased region" description="Low complexity" evidence="7">
    <location>
        <begin position="38"/>
        <end position="50"/>
    </location>
</feature>
<organism evidence="9 10">
    <name type="scientific">Tetracentron sinense</name>
    <name type="common">Spur-leaf</name>
    <dbReference type="NCBI Taxonomy" id="13715"/>
    <lineage>
        <taxon>Eukaryota</taxon>
        <taxon>Viridiplantae</taxon>
        <taxon>Streptophyta</taxon>
        <taxon>Embryophyta</taxon>
        <taxon>Tracheophyta</taxon>
        <taxon>Spermatophyta</taxon>
        <taxon>Magnoliopsida</taxon>
        <taxon>Trochodendrales</taxon>
        <taxon>Trochodendraceae</taxon>
        <taxon>Tetracentron</taxon>
    </lineage>
</organism>
<keyword evidence="3" id="KW-0805">Transcription regulation</keyword>
<dbReference type="Gene3D" id="1.20.5.170">
    <property type="match status" value="1"/>
</dbReference>
<keyword evidence="4" id="KW-0238">DNA-binding</keyword>